<comment type="caution">
    <text evidence="3">The sequence shown here is derived from an EMBL/GenBank/DDBJ whole genome shotgun (WGS) entry which is preliminary data.</text>
</comment>
<dbReference type="Proteomes" id="UP001382904">
    <property type="component" value="Unassembled WGS sequence"/>
</dbReference>
<dbReference type="InterPro" id="IPR020904">
    <property type="entry name" value="Sc_DH/Rdtase_CS"/>
</dbReference>
<reference evidence="3 4" key="1">
    <citation type="submission" date="2024-03" db="EMBL/GenBank/DDBJ databases">
        <title>Novel Streptomyces species of biotechnological and ecological value are a feature of Machair soil.</title>
        <authorList>
            <person name="Prole J.R."/>
            <person name="Goodfellow M."/>
            <person name="Allenby N."/>
            <person name="Ward A.C."/>
        </authorList>
    </citation>
    <scope>NUCLEOTIDE SEQUENCE [LARGE SCALE GENOMIC DNA]</scope>
    <source>
        <strain evidence="3 4">MS1.HAVA.3</strain>
    </source>
</reference>
<organism evidence="3 4">
    <name type="scientific">Streptomyces caledonius</name>
    <dbReference type="NCBI Taxonomy" id="3134107"/>
    <lineage>
        <taxon>Bacteria</taxon>
        <taxon>Bacillati</taxon>
        <taxon>Actinomycetota</taxon>
        <taxon>Actinomycetes</taxon>
        <taxon>Kitasatosporales</taxon>
        <taxon>Streptomycetaceae</taxon>
        <taxon>Streptomyces</taxon>
    </lineage>
</organism>
<dbReference type="PANTHER" id="PTHR42760:SF132">
    <property type="entry name" value="SHORT-CHAIN DEHYDROGENASE_REDUCTASE FAMILY PROTEIN"/>
    <property type="match status" value="1"/>
</dbReference>
<dbReference type="PANTHER" id="PTHR42760">
    <property type="entry name" value="SHORT-CHAIN DEHYDROGENASES/REDUCTASES FAMILY MEMBER"/>
    <property type="match status" value="1"/>
</dbReference>
<dbReference type="InterPro" id="IPR036291">
    <property type="entry name" value="NAD(P)-bd_dom_sf"/>
</dbReference>
<proteinExistence type="inferred from homology"/>
<dbReference type="PRINTS" id="PR00081">
    <property type="entry name" value="GDHRDH"/>
</dbReference>
<feature type="compositionally biased region" description="Basic residues" evidence="2">
    <location>
        <begin position="82"/>
        <end position="94"/>
    </location>
</feature>
<evidence type="ECO:0000256" key="1">
    <source>
        <dbReference type="ARBA" id="ARBA00006484"/>
    </source>
</evidence>
<feature type="region of interest" description="Disordered" evidence="2">
    <location>
        <begin position="69"/>
        <end position="103"/>
    </location>
</feature>
<evidence type="ECO:0000256" key="2">
    <source>
        <dbReference type="SAM" id="MobiDB-lite"/>
    </source>
</evidence>
<dbReference type="EMBL" id="JBBKAM010000002">
    <property type="protein sequence ID" value="MEJ8641085.1"/>
    <property type="molecule type" value="Genomic_DNA"/>
</dbReference>
<dbReference type="Gene3D" id="3.40.50.720">
    <property type="entry name" value="NAD(P)-binding Rossmann-like Domain"/>
    <property type="match status" value="1"/>
</dbReference>
<gene>
    <name evidence="3" type="ORF">WKI68_05610</name>
</gene>
<comment type="similarity">
    <text evidence="1">Belongs to the short-chain dehydrogenases/reductases (SDR) family.</text>
</comment>
<sequence>MPTEAATPGVRVALKCAAPCVTGARETMWAATVLAPAPGTEPDPHAVGAPSRERAAPAVRVKWLVSLRRPRDTAAPSGRPGRAARPRAGRRRGVSPRGRLAANDGRSFGVRAYAHEADVSQEDQVVAMVDRMVEEFGTIDIMVANAGLQRDAAVTEMTVAQWQKVLDVNLTGQFLCAREAAKAFIRRGVVPEVSRSAGKTVCMSSVHQVIPWAGHVNYAASKGGVLMLMQTLAQELAPQRIRVNAVAPGAIRTPINRSAWDTPEAEADLLRLVPYGRVGDPEDIADAVTVLASDLMDYVVGTTLYVDGGMTLFPGFATGG</sequence>
<dbReference type="PROSITE" id="PS00061">
    <property type="entry name" value="ADH_SHORT"/>
    <property type="match status" value="1"/>
</dbReference>
<dbReference type="InterPro" id="IPR002347">
    <property type="entry name" value="SDR_fam"/>
</dbReference>
<dbReference type="Pfam" id="PF13561">
    <property type="entry name" value="adh_short_C2"/>
    <property type="match status" value="1"/>
</dbReference>
<dbReference type="PRINTS" id="PR00080">
    <property type="entry name" value="SDRFAMILY"/>
</dbReference>
<evidence type="ECO:0000313" key="4">
    <source>
        <dbReference type="Proteomes" id="UP001382904"/>
    </source>
</evidence>
<dbReference type="SUPFAM" id="SSF51735">
    <property type="entry name" value="NAD(P)-binding Rossmann-fold domains"/>
    <property type="match status" value="1"/>
</dbReference>
<accession>A0ABU8TZM6</accession>
<keyword evidence="4" id="KW-1185">Reference proteome</keyword>
<evidence type="ECO:0000313" key="3">
    <source>
        <dbReference type="EMBL" id="MEJ8641085.1"/>
    </source>
</evidence>
<name>A0ABU8TZM6_9ACTN</name>
<protein>
    <submittedName>
        <fullName evidence="3">SDR family oxidoreductase</fullName>
    </submittedName>
</protein>